<accession>A0ABT7SSR0</accession>
<dbReference type="RefSeq" id="WP_289363104.1">
    <property type="nucleotide sequence ID" value="NZ_JAUCBP010000001.1"/>
</dbReference>
<gene>
    <name evidence="2" type="ORF">QTP81_01055</name>
</gene>
<evidence type="ECO:0000313" key="3">
    <source>
        <dbReference type="Proteomes" id="UP001234343"/>
    </source>
</evidence>
<reference evidence="2 3" key="1">
    <citation type="submission" date="2023-06" db="EMBL/GenBank/DDBJ databases">
        <title>Alteromonas sp. ASW11-36 isolated from intertidal sand.</title>
        <authorList>
            <person name="Li Y."/>
        </authorList>
    </citation>
    <scope>NUCLEOTIDE SEQUENCE [LARGE SCALE GENOMIC DNA]</scope>
    <source>
        <strain evidence="2 3">ASW11-36</strain>
    </source>
</reference>
<dbReference type="EMBL" id="JAUCBP010000001">
    <property type="protein sequence ID" value="MDM7859191.1"/>
    <property type="molecule type" value="Genomic_DNA"/>
</dbReference>
<comment type="caution">
    <text evidence="2">The sequence shown here is derived from an EMBL/GenBank/DDBJ whole genome shotgun (WGS) entry which is preliminary data.</text>
</comment>
<proteinExistence type="predicted"/>
<protein>
    <recommendedName>
        <fullName evidence="4">Phage holin family protein</fullName>
    </recommendedName>
</protein>
<dbReference type="InterPro" id="IPR046659">
    <property type="entry name" value="DUF6768"/>
</dbReference>
<keyword evidence="1" id="KW-0472">Membrane</keyword>
<feature type="transmembrane region" description="Helical" evidence="1">
    <location>
        <begin position="46"/>
        <end position="63"/>
    </location>
</feature>
<dbReference type="Proteomes" id="UP001234343">
    <property type="component" value="Unassembled WGS sequence"/>
</dbReference>
<feature type="transmembrane region" description="Helical" evidence="1">
    <location>
        <begin position="75"/>
        <end position="95"/>
    </location>
</feature>
<organism evidence="2 3">
    <name type="scientific">Alteromonas arenosi</name>
    <dbReference type="NCBI Taxonomy" id="3055817"/>
    <lineage>
        <taxon>Bacteria</taxon>
        <taxon>Pseudomonadati</taxon>
        <taxon>Pseudomonadota</taxon>
        <taxon>Gammaproteobacteria</taxon>
        <taxon>Alteromonadales</taxon>
        <taxon>Alteromonadaceae</taxon>
        <taxon>Alteromonas/Salinimonas group</taxon>
        <taxon>Alteromonas</taxon>
    </lineage>
</organism>
<keyword evidence="3" id="KW-1185">Reference proteome</keyword>
<dbReference type="Pfam" id="PF20556">
    <property type="entry name" value="DUF6768"/>
    <property type="match status" value="1"/>
</dbReference>
<evidence type="ECO:0000313" key="2">
    <source>
        <dbReference type="EMBL" id="MDM7859191.1"/>
    </source>
</evidence>
<keyword evidence="1" id="KW-0812">Transmembrane</keyword>
<sequence length="118" mass="13518">MKNELDDKISQTLQGQAKELDALVDGGLFEYLKHGFDNSFAGVMKLGYAIAIVLSIVMFWLGYKFFTVGPEEQVFWGVLLIMSLIAQVATKLWIFMQTNRNILSRELRMLELRLLAQK</sequence>
<evidence type="ECO:0008006" key="4">
    <source>
        <dbReference type="Google" id="ProtNLM"/>
    </source>
</evidence>
<evidence type="ECO:0000256" key="1">
    <source>
        <dbReference type="SAM" id="Phobius"/>
    </source>
</evidence>
<keyword evidence="1" id="KW-1133">Transmembrane helix</keyword>
<name>A0ABT7SSR0_9ALTE</name>